<organism evidence="1">
    <name type="scientific">uncultured Caudovirales phage</name>
    <dbReference type="NCBI Taxonomy" id="2100421"/>
    <lineage>
        <taxon>Viruses</taxon>
        <taxon>Duplodnaviria</taxon>
        <taxon>Heunggongvirae</taxon>
        <taxon>Uroviricota</taxon>
        <taxon>Caudoviricetes</taxon>
        <taxon>Peduoviridae</taxon>
        <taxon>Maltschvirus</taxon>
        <taxon>Maltschvirus maltsch</taxon>
    </lineage>
</organism>
<name>A0A6J5LA76_9CAUD</name>
<evidence type="ECO:0000313" key="1">
    <source>
        <dbReference type="EMBL" id="CAB4129820.1"/>
    </source>
</evidence>
<proteinExistence type="predicted"/>
<gene>
    <name evidence="1" type="ORF">UFOVP117_115</name>
</gene>
<dbReference type="EMBL" id="LR796235">
    <property type="protein sequence ID" value="CAB4129820.1"/>
    <property type="molecule type" value="Genomic_DNA"/>
</dbReference>
<accession>A0A6J5LA76</accession>
<sequence length="559" mass="65414">MENLFRLINEKHYVGHYLPYNSVGEIADSILVEPFGLKNKYHAKESFDGKHYVFTFDKSVNNDKEEFEKNYGNPLCDVTVFRSTFVVEENEDKICLKVFYCGKHRKAGEVFFRKSTKLNYITFNKKTNIFTVGKNTEYHKKRGKGKGSVVRRNSFPISLTTDGYHSFMNGLDDAKTYNLEITEGINVFLSKIGAEKVLNYIGLPMSLFGCLLDKQGVKKPDNWRGYYDVYPKPTKKDYKKYGFKMVDAYMKLNNVSSEKIKKVLHKVQNPCFKSIKMLMDIFGRDFILQRPEEELCIVFNTKSDESPFEPVNNYFENFGKRDMSNCYQIYLLSKTDHNLSTHTFYDHVRFFDVTSRYEPVKWMSKTLKEFNAEHTIWSDKVDFYTTGRYSRQYSNEFVERVSKPIITSDKITFNPLVLQSSEEYVNESVHQSNCVRTYQNRPSSLIISLRKEDGERASIEYRPSIGMNDNQPIIFKRVQTLGRFNGQLDDTWDDAISILDNRLKRISNEVWGNPVAEFVTGGGRKEYNFIFDKNGQLNWEHLTNSIDIGDDLPYIDFEW</sequence>
<reference evidence="1" key="1">
    <citation type="submission" date="2020-04" db="EMBL/GenBank/DDBJ databases">
        <authorList>
            <person name="Chiriac C."/>
            <person name="Salcher M."/>
            <person name="Ghai R."/>
            <person name="Kavagutti S V."/>
        </authorList>
    </citation>
    <scope>NUCLEOTIDE SEQUENCE</scope>
</reference>
<protein>
    <submittedName>
        <fullName evidence="1">Uncharacterized protein</fullName>
    </submittedName>
</protein>